<dbReference type="VEuPathDB" id="FungiDB:A1O9_05232"/>
<evidence type="ECO:0000259" key="3">
    <source>
        <dbReference type="SMART" id="SM00906"/>
    </source>
</evidence>
<dbReference type="EMBL" id="AMGV01000004">
    <property type="protein sequence ID" value="KEF57315.1"/>
    <property type="molecule type" value="Genomic_DNA"/>
</dbReference>
<feature type="domain" description="Xylanolytic transcriptional activator regulatory" evidence="3">
    <location>
        <begin position="58"/>
        <end position="132"/>
    </location>
</feature>
<accession>A0A072PPA7</accession>
<dbReference type="PANTHER" id="PTHR31001:SF49">
    <property type="entry name" value="ZN(II)2CYS6 TRANSCRIPTION FACTOR (EUROFUNG)"/>
    <property type="match status" value="1"/>
</dbReference>
<dbReference type="GO" id="GO:0008270">
    <property type="term" value="F:zinc ion binding"/>
    <property type="evidence" value="ECO:0007669"/>
    <property type="project" value="InterPro"/>
</dbReference>
<dbReference type="InterPro" id="IPR007219">
    <property type="entry name" value="XnlR_reg_dom"/>
</dbReference>
<reference evidence="4 5" key="1">
    <citation type="submission" date="2013-03" db="EMBL/GenBank/DDBJ databases">
        <title>The Genome Sequence of Exophiala aquamarina CBS 119918.</title>
        <authorList>
            <consortium name="The Broad Institute Genomics Platform"/>
            <person name="Cuomo C."/>
            <person name="de Hoog S."/>
            <person name="Gorbushina A."/>
            <person name="Walker B."/>
            <person name="Young S.K."/>
            <person name="Zeng Q."/>
            <person name="Gargeya S."/>
            <person name="Fitzgerald M."/>
            <person name="Haas B."/>
            <person name="Abouelleil A."/>
            <person name="Allen A.W."/>
            <person name="Alvarado L."/>
            <person name="Arachchi H.M."/>
            <person name="Berlin A.M."/>
            <person name="Chapman S.B."/>
            <person name="Gainer-Dewar J."/>
            <person name="Goldberg J."/>
            <person name="Griggs A."/>
            <person name="Gujja S."/>
            <person name="Hansen M."/>
            <person name="Howarth C."/>
            <person name="Imamovic A."/>
            <person name="Ireland A."/>
            <person name="Larimer J."/>
            <person name="McCowan C."/>
            <person name="Murphy C."/>
            <person name="Pearson M."/>
            <person name="Poon T.W."/>
            <person name="Priest M."/>
            <person name="Roberts A."/>
            <person name="Saif S."/>
            <person name="Shea T."/>
            <person name="Sisk P."/>
            <person name="Sykes S."/>
            <person name="Wortman J."/>
            <person name="Nusbaum C."/>
            <person name="Birren B."/>
        </authorList>
    </citation>
    <scope>NUCLEOTIDE SEQUENCE [LARGE SCALE GENOMIC DNA]</scope>
    <source>
        <strain evidence="4 5">CBS 119918</strain>
    </source>
</reference>
<evidence type="ECO:0000256" key="2">
    <source>
        <dbReference type="ARBA" id="ARBA00023242"/>
    </source>
</evidence>
<comment type="subcellular location">
    <subcellularLocation>
        <location evidence="1">Nucleus</location>
    </subcellularLocation>
</comment>
<dbReference type="GO" id="GO:0005634">
    <property type="term" value="C:nucleus"/>
    <property type="evidence" value="ECO:0007669"/>
    <property type="project" value="UniProtKB-SubCell"/>
</dbReference>
<evidence type="ECO:0000313" key="5">
    <source>
        <dbReference type="Proteomes" id="UP000027920"/>
    </source>
</evidence>
<dbReference type="OrthoDB" id="5431381at2759"/>
<keyword evidence="5" id="KW-1185">Reference proteome</keyword>
<dbReference type="PANTHER" id="PTHR31001">
    <property type="entry name" value="UNCHARACTERIZED TRANSCRIPTIONAL REGULATORY PROTEIN"/>
    <property type="match status" value="1"/>
</dbReference>
<dbReference type="Proteomes" id="UP000027920">
    <property type="component" value="Unassembled WGS sequence"/>
</dbReference>
<sequence length="464" mass="52266">MHEGSELPNDIPPRSLLKTAGQILVTGQYQKARPYSVEAVLLFGICKFLQKVDPDTEPWLVIGVAARMALRMGYHRDPQYLPHISPFQGEMRRRTFSILQAFDLLLSFQAGLPATLHEDACDTDLPRNLFDEDFDEDSTVIPPSRPLTVPTPMIYHCFKGRLCRSFRPVARLALSPRAPSYEDIMKADAELRKAHASIPPSLAMRPLSLSITDEVHVIQHRFNVDLVYQTGMMILHRTYISHQRSNPTFEYSRKTCIKASLSMLKWQADLHLATLPGGQLHNSSRFIASSLIQHDFLLAAMVACLDLYESHRRSEIDKITDAEFEAHKDIYNALKFSHQIWMSRSSSSRDAKRASAILGVMMAKIPDPSVARGSKTNTLPAGSFDQDHSVLGSTTPGMLTLSLSPFPKEQAQPFTSILENEETGFSESGAFEALLRDEEVNWNLVDQYLFGRGAGLDEFWMREL</sequence>
<name>A0A072PPA7_9EURO</name>
<dbReference type="STRING" id="1182545.A0A072PPA7"/>
<dbReference type="GO" id="GO:0006351">
    <property type="term" value="P:DNA-templated transcription"/>
    <property type="evidence" value="ECO:0007669"/>
    <property type="project" value="InterPro"/>
</dbReference>
<dbReference type="SMART" id="SM00906">
    <property type="entry name" value="Fungal_trans"/>
    <property type="match status" value="1"/>
</dbReference>
<organism evidence="4 5">
    <name type="scientific">Exophiala aquamarina CBS 119918</name>
    <dbReference type="NCBI Taxonomy" id="1182545"/>
    <lineage>
        <taxon>Eukaryota</taxon>
        <taxon>Fungi</taxon>
        <taxon>Dikarya</taxon>
        <taxon>Ascomycota</taxon>
        <taxon>Pezizomycotina</taxon>
        <taxon>Eurotiomycetes</taxon>
        <taxon>Chaetothyriomycetidae</taxon>
        <taxon>Chaetothyriales</taxon>
        <taxon>Herpotrichiellaceae</taxon>
        <taxon>Exophiala</taxon>
    </lineage>
</organism>
<keyword evidence="2" id="KW-0539">Nucleus</keyword>
<dbReference type="Pfam" id="PF04082">
    <property type="entry name" value="Fungal_trans"/>
    <property type="match status" value="1"/>
</dbReference>
<dbReference type="HOGENOM" id="CLU_007426_6_2_1"/>
<dbReference type="RefSeq" id="XP_013259905.1">
    <property type="nucleotide sequence ID" value="XM_013404451.1"/>
</dbReference>
<evidence type="ECO:0000313" key="4">
    <source>
        <dbReference type="EMBL" id="KEF57315.1"/>
    </source>
</evidence>
<protein>
    <recommendedName>
        <fullName evidence="3">Xylanolytic transcriptional activator regulatory domain-containing protein</fullName>
    </recommendedName>
</protein>
<gene>
    <name evidence="4" type="ORF">A1O9_05232</name>
</gene>
<dbReference type="GeneID" id="25280158"/>
<proteinExistence type="predicted"/>
<comment type="caution">
    <text evidence="4">The sequence shown here is derived from an EMBL/GenBank/DDBJ whole genome shotgun (WGS) entry which is preliminary data.</text>
</comment>
<dbReference type="AlphaFoldDB" id="A0A072PPA7"/>
<dbReference type="CDD" id="cd12148">
    <property type="entry name" value="fungal_TF_MHR"/>
    <property type="match status" value="1"/>
</dbReference>
<evidence type="ECO:0000256" key="1">
    <source>
        <dbReference type="ARBA" id="ARBA00004123"/>
    </source>
</evidence>
<dbReference type="GO" id="GO:0003677">
    <property type="term" value="F:DNA binding"/>
    <property type="evidence" value="ECO:0007669"/>
    <property type="project" value="InterPro"/>
</dbReference>
<dbReference type="InterPro" id="IPR050613">
    <property type="entry name" value="Sec_Metabolite_Reg"/>
</dbReference>